<dbReference type="PANTHER" id="PTHR35526:SF3">
    <property type="entry name" value="ANTI-SIGMA-F FACTOR RSBW"/>
    <property type="match status" value="1"/>
</dbReference>
<keyword evidence="1" id="KW-0808">Transferase</keyword>
<dbReference type="AlphaFoldDB" id="A0A6P2C3E2"/>
<sequence length="166" mass="18078">MWGTLRSDALPADRSGESPVADWPLISELGPVGALPTAPRLARGFVTVTLSNWGLDDLTDTTELVVSELSANVVRASANPDGSPRYDAEGKLPLLWIRLLSDRVRLLIEVWDTVPPTLGAPVPRHPEPDEESGRGLEIIETLAVDWGWETVLGWAGKKVWAILKIV</sequence>
<dbReference type="InterPro" id="IPR036890">
    <property type="entry name" value="HATPase_C_sf"/>
</dbReference>
<reference evidence="3 4" key="1">
    <citation type="submission" date="2018-11" db="EMBL/GenBank/DDBJ databases">
        <title>Trebonia kvetii gen.nov., sp.nov., a novel acidophilic actinobacterium, and proposal of the new actinobacterial family Treboniaceae fam. nov.</title>
        <authorList>
            <person name="Rapoport D."/>
            <person name="Sagova-Mareckova M."/>
            <person name="Sedlacek I."/>
            <person name="Provaznik J."/>
            <person name="Kralova S."/>
            <person name="Pavlinic D."/>
            <person name="Benes V."/>
            <person name="Kopecky J."/>
        </authorList>
    </citation>
    <scope>NUCLEOTIDE SEQUENCE [LARGE SCALE GENOMIC DNA]</scope>
    <source>
        <strain evidence="3 4">15Tr583</strain>
    </source>
</reference>
<dbReference type="Proteomes" id="UP000460272">
    <property type="component" value="Unassembled WGS sequence"/>
</dbReference>
<dbReference type="PANTHER" id="PTHR35526">
    <property type="entry name" value="ANTI-SIGMA-F FACTOR RSBW-RELATED"/>
    <property type="match status" value="1"/>
</dbReference>
<dbReference type="InterPro" id="IPR050267">
    <property type="entry name" value="Anti-sigma-factor_SerPK"/>
</dbReference>
<name>A0A6P2C3E2_9ACTN</name>
<evidence type="ECO:0000259" key="2">
    <source>
        <dbReference type="Pfam" id="PF13581"/>
    </source>
</evidence>
<evidence type="ECO:0000256" key="1">
    <source>
        <dbReference type="ARBA" id="ARBA00022527"/>
    </source>
</evidence>
<keyword evidence="1" id="KW-0723">Serine/threonine-protein kinase</keyword>
<feature type="domain" description="Histidine kinase/HSP90-like ATPase" evidence="2">
    <location>
        <begin position="34"/>
        <end position="160"/>
    </location>
</feature>
<protein>
    <submittedName>
        <fullName evidence="3">ATP-binding protein</fullName>
    </submittedName>
</protein>
<dbReference type="CDD" id="cd16936">
    <property type="entry name" value="HATPase_RsbW-like"/>
    <property type="match status" value="1"/>
</dbReference>
<evidence type="ECO:0000313" key="3">
    <source>
        <dbReference type="EMBL" id="TVZ04033.1"/>
    </source>
</evidence>
<evidence type="ECO:0000313" key="4">
    <source>
        <dbReference type="Proteomes" id="UP000460272"/>
    </source>
</evidence>
<comment type="caution">
    <text evidence="3">The sequence shown here is derived from an EMBL/GenBank/DDBJ whole genome shotgun (WGS) entry which is preliminary data.</text>
</comment>
<dbReference type="OrthoDB" id="3867457at2"/>
<accession>A0A6P2C3E2</accession>
<dbReference type="EMBL" id="RPFW01000003">
    <property type="protein sequence ID" value="TVZ04033.1"/>
    <property type="molecule type" value="Genomic_DNA"/>
</dbReference>
<keyword evidence="1" id="KW-0418">Kinase</keyword>
<keyword evidence="4" id="KW-1185">Reference proteome</keyword>
<dbReference type="Gene3D" id="3.30.565.10">
    <property type="entry name" value="Histidine kinase-like ATPase, C-terminal domain"/>
    <property type="match status" value="1"/>
</dbReference>
<organism evidence="3 4">
    <name type="scientific">Trebonia kvetii</name>
    <dbReference type="NCBI Taxonomy" id="2480626"/>
    <lineage>
        <taxon>Bacteria</taxon>
        <taxon>Bacillati</taxon>
        <taxon>Actinomycetota</taxon>
        <taxon>Actinomycetes</taxon>
        <taxon>Streptosporangiales</taxon>
        <taxon>Treboniaceae</taxon>
        <taxon>Trebonia</taxon>
    </lineage>
</organism>
<gene>
    <name evidence="3" type="ORF">EAS64_16570</name>
</gene>
<keyword evidence="3" id="KW-0547">Nucleotide-binding</keyword>
<dbReference type="InterPro" id="IPR003594">
    <property type="entry name" value="HATPase_dom"/>
</dbReference>
<dbReference type="GO" id="GO:0004674">
    <property type="term" value="F:protein serine/threonine kinase activity"/>
    <property type="evidence" value="ECO:0007669"/>
    <property type="project" value="UniProtKB-KW"/>
</dbReference>
<dbReference type="Pfam" id="PF13581">
    <property type="entry name" value="HATPase_c_2"/>
    <property type="match status" value="1"/>
</dbReference>
<proteinExistence type="predicted"/>
<keyword evidence="3" id="KW-0067">ATP-binding</keyword>
<dbReference type="GO" id="GO:0005524">
    <property type="term" value="F:ATP binding"/>
    <property type="evidence" value="ECO:0007669"/>
    <property type="project" value="UniProtKB-KW"/>
</dbReference>